<name>A0A955RJC3_9BACT</name>
<evidence type="ECO:0000313" key="1">
    <source>
        <dbReference type="EMBL" id="MCA9383653.1"/>
    </source>
</evidence>
<protein>
    <submittedName>
        <fullName evidence="1">Uncharacterized protein</fullName>
    </submittedName>
</protein>
<evidence type="ECO:0000313" key="2">
    <source>
        <dbReference type="Proteomes" id="UP000783287"/>
    </source>
</evidence>
<organism evidence="1 2">
    <name type="scientific">Candidatus Dojkabacteria bacterium</name>
    <dbReference type="NCBI Taxonomy" id="2099670"/>
    <lineage>
        <taxon>Bacteria</taxon>
        <taxon>Candidatus Dojkabacteria</taxon>
    </lineage>
</organism>
<reference evidence="1" key="2">
    <citation type="journal article" date="2021" name="Microbiome">
        <title>Successional dynamics and alternative stable states in a saline activated sludge microbial community over 9 years.</title>
        <authorList>
            <person name="Wang Y."/>
            <person name="Ye J."/>
            <person name="Ju F."/>
            <person name="Liu L."/>
            <person name="Boyd J.A."/>
            <person name="Deng Y."/>
            <person name="Parks D.H."/>
            <person name="Jiang X."/>
            <person name="Yin X."/>
            <person name="Woodcroft B.J."/>
            <person name="Tyson G.W."/>
            <person name="Hugenholtz P."/>
            <person name="Polz M.F."/>
            <person name="Zhang T."/>
        </authorList>
    </citation>
    <scope>NUCLEOTIDE SEQUENCE</scope>
    <source>
        <strain evidence="1">HKST-UBA14</strain>
    </source>
</reference>
<gene>
    <name evidence="1" type="ORF">KC909_04760</name>
</gene>
<dbReference type="AlphaFoldDB" id="A0A955RJC3"/>
<proteinExistence type="predicted"/>
<dbReference type="EMBL" id="JAGQLK010000106">
    <property type="protein sequence ID" value="MCA9383653.1"/>
    <property type="molecule type" value="Genomic_DNA"/>
</dbReference>
<reference evidence="1" key="1">
    <citation type="submission" date="2020-04" db="EMBL/GenBank/DDBJ databases">
        <authorList>
            <person name="Zhang T."/>
        </authorList>
    </citation>
    <scope>NUCLEOTIDE SEQUENCE</scope>
    <source>
        <strain evidence="1">HKST-UBA14</strain>
    </source>
</reference>
<sequence>MSECNHIIPGFIPRELDNRTIREYQRRYMGTLQAEGINEWRPNIGENRPYLMKPTRLGPWYLQEPVFCRRLEKEWLQITAEGDLDQDVEVANGYLIDLDSMNNNWVGSSYVPLNRKVKKGGEKTGLAFGFVVDQPVSYATSPWIVGLAGEQIIFDKFGRFDFEREGIVPSAFLGRKVFLPQEVNNIIFGDIIDRYGLDLVSIETGILRSLVVRFIHRFAGRKDIADLFAIQDLEV</sequence>
<accession>A0A955RJC3</accession>
<comment type="caution">
    <text evidence="1">The sequence shown here is derived from an EMBL/GenBank/DDBJ whole genome shotgun (WGS) entry which is preliminary data.</text>
</comment>
<dbReference type="Proteomes" id="UP000783287">
    <property type="component" value="Unassembled WGS sequence"/>
</dbReference>